<dbReference type="GO" id="GO:0016740">
    <property type="term" value="F:transferase activity"/>
    <property type="evidence" value="ECO:0007669"/>
    <property type="project" value="UniProtKB-KW"/>
</dbReference>
<dbReference type="GO" id="GO:0008360">
    <property type="term" value="P:regulation of cell shape"/>
    <property type="evidence" value="ECO:0007669"/>
    <property type="project" value="UniProtKB-UniRule"/>
</dbReference>
<dbReference type="AlphaFoldDB" id="A0A934VVH8"/>
<dbReference type="EMBL" id="JAENIJ010000006">
    <property type="protein sequence ID" value="MBK1881813.1"/>
    <property type="molecule type" value="Genomic_DNA"/>
</dbReference>
<evidence type="ECO:0000313" key="11">
    <source>
        <dbReference type="EMBL" id="MBK1881813.1"/>
    </source>
</evidence>
<evidence type="ECO:0000256" key="3">
    <source>
        <dbReference type="ARBA" id="ARBA00022679"/>
    </source>
</evidence>
<evidence type="ECO:0000259" key="10">
    <source>
        <dbReference type="PROSITE" id="PS52029"/>
    </source>
</evidence>
<keyword evidence="3" id="KW-0808">Transferase</keyword>
<organism evidence="11 12">
    <name type="scientific">Luteolibacter pohnpeiensis</name>
    <dbReference type="NCBI Taxonomy" id="454153"/>
    <lineage>
        <taxon>Bacteria</taxon>
        <taxon>Pseudomonadati</taxon>
        <taxon>Verrucomicrobiota</taxon>
        <taxon>Verrucomicrobiia</taxon>
        <taxon>Verrucomicrobiales</taxon>
        <taxon>Verrucomicrobiaceae</taxon>
        <taxon>Luteolibacter</taxon>
    </lineage>
</organism>
<dbReference type="PROSITE" id="PS52029">
    <property type="entry name" value="LD_TPASE"/>
    <property type="match status" value="1"/>
</dbReference>
<dbReference type="PANTHER" id="PTHR30582:SF2">
    <property type="entry name" value="L,D-TRANSPEPTIDASE YCIB-RELATED"/>
    <property type="match status" value="1"/>
</dbReference>
<dbReference type="GO" id="GO:0071972">
    <property type="term" value="F:peptidoglycan L,D-transpeptidase activity"/>
    <property type="evidence" value="ECO:0007669"/>
    <property type="project" value="TreeGrafter"/>
</dbReference>
<evidence type="ECO:0000256" key="5">
    <source>
        <dbReference type="ARBA" id="ARBA00022984"/>
    </source>
</evidence>
<evidence type="ECO:0000256" key="4">
    <source>
        <dbReference type="ARBA" id="ARBA00022960"/>
    </source>
</evidence>
<feature type="active site" description="Nucleophile" evidence="7">
    <location>
        <position position="193"/>
    </location>
</feature>
<keyword evidence="6 7" id="KW-0961">Cell wall biogenesis/degradation</keyword>
<feature type="active site" description="Proton donor/acceptor" evidence="7">
    <location>
        <position position="180"/>
    </location>
</feature>
<feature type="domain" description="L,D-TPase catalytic" evidence="10">
    <location>
        <begin position="80"/>
        <end position="217"/>
    </location>
</feature>
<protein>
    <submittedName>
        <fullName evidence="11">L,D-transpeptidase</fullName>
    </submittedName>
</protein>
<reference evidence="11" key="1">
    <citation type="submission" date="2021-01" db="EMBL/GenBank/DDBJ databases">
        <title>Modified the classification status of verrucomicrobia.</title>
        <authorList>
            <person name="Feng X."/>
        </authorList>
    </citation>
    <scope>NUCLEOTIDE SEQUENCE</scope>
    <source>
        <strain evidence="11">KCTC 22041</strain>
    </source>
</reference>
<comment type="pathway">
    <text evidence="1 7">Cell wall biogenesis; peptidoglycan biosynthesis.</text>
</comment>
<name>A0A934VVH8_9BACT</name>
<proteinExistence type="inferred from homology"/>
<evidence type="ECO:0000256" key="7">
    <source>
        <dbReference type="PROSITE-ProRule" id="PRU01373"/>
    </source>
</evidence>
<keyword evidence="4 7" id="KW-0133">Cell shape</keyword>
<comment type="similarity">
    <text evidence="2">Belongs to the YkuD family.</text>
</comment>
<dbReference type="GO" id="GO:0018104">
    <property type="term" value="P:peptidoglycan-protein cross-linking"/>
    <property type="evidence" value="ECO:0007669"/>
    <property type="project" value="TreeGrafter"/>
</dbReference>
<feature type="chain" id="PRO_5037557261" evidence="9">
    <location>
        <begin position="29"/>
        <end position="217"/>
    </location>
</feature>
<dbReference type="PANTHER" id="PTHR30582">
    <property type="entry name" value="L,D-TRANSPEPTIDASE"/>
    <property type="match status" value="1"/>
</dbReference>
<gene>
    <name evidence="11" type="ORF">JIN85_05270</name>
</gene>
<keyword evidence="9" id="KW-0732">Signal</keyword>
<dbReference type="SUPFAM" id="SSF141523">
    <property type="entry name" value="L,D-transpeptidase catalytic domain-like"/>
    <property type="match status" value="1"/>
</dbReference>
<evidence type="ECO:0000256" key="8">
    <source>
        <dbReference type="SAM" id="MobiDB-lite"/>
    </source>
</evidence>
<dbReference type="RefSeq" id="WP_200268341.1">
    <property type="nucleotide sequence ID" value="NZ_JAENIJ010000006.1"/>
</dbReference>
<dbReference type="CDD" id="cd16913">
    <property type="entry name" value="YkuD_like"/>
    <property type="match status" value="1"/>
</dbReference>
<keyword evidence="12" id="KW-1185">Reference proteome</keyword>
<dbReference type="InterPro" id="IPR038063">
    <property type="entry name" value="Transpep_catalytic_dom"/>
</dbReference>
<dbReference type="Pfam" id="PF03734">
    <property type="entry name" value="YkuD"/>
    <property type="match status" value="1"/>
</dbReference>
<comment type="caution">
    <text evidence="11">The sequence shown here is derived from an EMBL/GenBank/DDBJ whole genome shotgun (WGS) entry which is preliminary data.</text>
</comment>
<dbReference type="Proteomes" id="UP000603141">
    <property type="component" value="Unassembled WGS sequence"/>
</dbReference>
<dbReference type="Gene3D" id="2.40.440.10">
    <property type="entry name" value="L,D-transpeptidase catalytic domain-like"/>
    <property type="match status" value="1"/>
</dbReference>
<sequence length="217" mass="23772">MIATKRLLSLSLAAATALLLVNCSPSLPPDGKPVTDANGKPVNPYPEGTYDHFRAEPNYRKTYDVYKNEELLTKTDESNSSIVINLSNQRAQLMNGDKVAMDYPICSGTEERPTPPGDYKILEKIVDKHSNTYGKIVDAEGEVVNSNADVNKDPIPEGGKFIGAPMAYWMRLTWDGVGHHVGPVRRYPASHACVRGPKGTMPIVYSKVKVGTSVRVQ</sequence>
<evidence type="ECO:0000313" key="12">
    <source>
        <dbReference type="Proteomes" id="UP000603141"/>
    </source>
</evidence>
<evidence type="ECO:0000256" key="2">
    <source>
        <dbReference type="ARBA" id="ARBA00005992"/>
    </source>
</evidence>
<feature type="region of interest" description="Disordered" evidence="8">
    <location>
        <begin position="28"/>
        <end position="47"/>
    </location>
</feature>
<dbReference type="GO" id="GO:0071555">
    <property type="term" value="P:cell wall organization"/>
    <property type="evidence" value="ECO:0007669"/>
    <property type="project" value="UniProtKB-UniRule"/>
</dbReference>
<dbReference type="InterPro" id="IPR005490">
    <property type="entry name" value="LD_TPept_cat_dom"/>
</dbReference>
<feature type="signal peptide" evidence="9">
    <location>
        <begin position="1"/>
        <end position="28"/>
    </location>
</feature>
<evidence type="ECO:0000256" key="6">
    <source>
        <dbReference type="ARBA" id="ARBA00023316"/>
    </source>
</evidence>
<accession>A0A934VVH8</accession>
<evidence type="ECO:0000256" key="9">
    <source>
        <dbReference type="SAM" id="SignalP"/>
    </source>
</evidence>
<dbReference type="GO" id="GO:0005576">
    <property type="term" value="C:extracellular region"/>
    <property type="evidence" value="ECO:0007669"/>
    <property type="project" value="TreeGrafter"/>
</dbReference>
<evidence type="ECO:0000256" key="1">
    <source>
        <dbReference type="ARBA" id="ARBA00004752"/>
    </source>
</evidence>
<keyword evidence="5 7" id="KW-0573">Peptidoglycan synthesis</keyword>
<dbReference type="InterPro" id="IPR050979">
    <property type="entry name" value="LD-transpeptidase"/>
</dbReference>